<dbReference type="EMBL" id="AYKW01000045">
    <property type="protein sequence ID" value="PIL25935.1"/>
    <property type="molecule type" value="Genomic_DNA"/>
</dbReference>
<organism evidence="3 4">
    <name type="scientific">Ganoderma sinense ZZ0214-1</name>
    <dbReference type="NCBI Taxonomy" id="1077348"/>
    <lineage>
        <taxon>Eukaryota</taxon>
        <taxon>Fungi</taxon>
        <taxon>Dikarya</taxon>
        <taxon>Basidiomycota</taxon>
        <taxon>Agaricomycotina</taxon>
        <taxon>Agaricomycetes</taxon>
        <taxon>Polyporales</taxon>
        <taxon>Polyporaceae</taxon>
        <taxon>Ganoderma</taxon>
    </lineage>
</organism>
<name>A0A2G8RWN7_9APHY</name>
<feature type="compositionally biased region" description="Acidic residues" evidence="1">
    <location>
        <begin position="145"/>
        <end position="178"/>
    </location>
</feature>
<evidence type="ECO:0000259" key="2">
    <source>
        <dbReference type="Pfam" id="PF07727"/>
    </source>
</evidence>
<feature type="domain" description="Reverse transcriptase Ty1/copia-type" evidence="2">
    <location>
        <begin position="222"/>
        <end position="430"/>
    </location>
</feature>
<proteinExistence type="predicted"/>
<comment type="caution">
    <text evidence="3">The sequence shown here is derived from an EMBL/GenBank/DDBJ whole genome shotgun (WGS) entry which is preliminary data.</text>
</comment>
<dbReference type="InterPro" id="IPR013103">
    <property type="entry name" value="RVT_2"/>
</dbReference>
<dbReference type="STRING" id="1077348.A0A2G8RWN7"/>
<dbReference type="InterPro" id="IPR043502">
    <property type="entry name" value="DNA/RNA_pol_sf"/>
</dbReference>
<evidence type="ECO:0000256" key="1">
    <source>
        <dbReference type="SAM" id="MobiDB-lite"/>
    </source>
</evidence>
<keyword evidence="4" id="KW-1185">Reference proteome</keyword>
<sequence length="436" mass="50359">MSHAVLPQNLPQRARVRRETSHLHQLRLYPLYLLNLVHSTERTYQKCNTLCRRNLLRLTGQARKNRDGLRESGKYQFAKAMSMRSAERDPPVPIPPSMHTHREPTPVISSSSSDDEEEEDMGSDPIPAFVLPQPESPAPSPDRSDPDDDDDDDDDEEEESEEESSGQSSDEVEANPPDEGEKVPPANVREWTYRDIASLPNAERKEWFTACREELEALRRRDVYDLVDRPKGRKVVKNRWVFDVKTDGRKKARLLAKGFSQVEGEDFDKIFSPVVCFETVRLIMALAALKDWHISGLDVRSAYLYGKLDEEIYLEQPEGFRIPGSEHKVFRLKRALYGLKQAGLAWWRTLSESMKLMGYKRLTNDAGLYIYKRHSDGELVVVIVYVDDALFCGRDKKLVALLKARFMKKWECRDLGDAKEFLRMRITRIGRKIFLD</sequence>
<evidence type="ECO:0000313" key="3">
    <source>
        <dbReference type="EMBL" id="PIL25935.1"/>
    </source>
</evidence>
<dbReference type="Proteomes" id="UP000230002">
    <property type="component" value="Unassembled WGS sequence"/>
</dbReference>
<evidence type="ECO:0000313" key="4">
    <source>
        <dbReference type="Proteomes" id="UP000230002"/>
    </source>
</evidence>
<dbReference type="Pfam" id="PF07727">
    <property type="entry name" value="RVT_2"/>
    <property type="match status" value="1"/>
</dbReference>
<protein>
    <recommendedName>
        <fullName evidence="2">Reverse transcriptase Ty1/copia-type domain-containing protein</fullName>
    </recommendedName>
</protein>
<reference evidence="3 4" key="1">
    <citation type="journal article" date="2015" name="Sci. Rep.">
        <title>Chromosome-level genome map provides insights into diverse defense mechanisms in the medicinal fungus Ganoderma sinense.</title>
        <authorList>
            <person name="Zhu Y."/>
            <person name="Xu J."/>
            <person name="Sun C."/>
            <person name="Zhou S."/>
            <person name="Xu H."/>
            <person name="Nelson D.R."/>
            <person name="Qian J."/>
            <person name="Song J."/>
            <person name="Luo H."/>
            <person name="Xiang L."/>
            <person name="Li Y."/>
            <person name="Xu Z."/>
            <person name="Ji A."/>
            <person name="Wang L."/>
            <person name="Lu S."/>
            <person name="Hayward A."/>
            <person name="Sun W."/>
            <person name="Li X."/>
            <person name="Schwartz D.C."/>
            <person name="Wang Y."/>
            <person name="Chen S."/>
        </authorList>
    </citation>
    <scope>NUCLEOTIDE SEQUENCE [LARGE SCALE GENOMIC DNA]</scope>
    <source>
        <strain evidence="3 4">ZZ0214-1</strain>
    </source>
</reference>
<feature type="compositionally biased region" description="Acidic residues" evidence="1">
    <location>
        <begin position="113"/>
        <end position="122"/>
    </location>
</feature>
<dbReference type="SUPFAM" id="SSF56672">
    <property type="entry name" value="DNA/RNA polymerases"/>
    <property type="match status" value="1"/>
</dbReference>
<dbReference type="OrthoDB" id="3054497at2759"/>
<accession>A0A2G8RWN7</accession>
<gene>
    <name evidence="3" type="ORF">GSI_11688</name>
</gene>
<feature type="region of interest" description="Disordered" evidence="1">
    <location>
        <begin position="80"/>
        <end position="188"/>
    </location>
</feature>
<dbReference type="AlphaFoldDB" id="A0A2G8RWN7"/>